<dbReference type="CDD" id="cd21669">
    <property type="entry name" value="SMP_SF"/>
    <property type="match status" value="1"/>
</dbReference>
<sequence length="1108" mass="119978">MLDAPAKEAGCQACTCRQAYQHGAASGRTRQSVQTYYSRDIDEWLQAETDATSQATASTSTCEVGDEEVRWQQPAASTSARPWSHAEERSASADASTQASVSGRRVEAIPGVAAAAAAPAPSPGRGWSGRDWRILTLGAMIAFVIHVAINYMVHTPIWRRFSRRFIWWRGHPADDPSQGQTDSTTTAMVLYSDNAESVEWFNMCWRKVWRVYQRGLERWLADLLQPVFDDLAAEAAVPRFVQRLRILEFTLDHEAPTFSNMRRRTSRKDSDLNGVVDVRYTGGARMLLLIEIGKGRWRLKVPVLVSDLDLECTLWIKLRLAPMTPFVGTVSLAFVGRPIIKLQLLPYNRVRLMRIPVLQAFLTRLLTVDLPGLMVLPRRLEINIPPAVTAVAEAAVGRDAVMRAVASAVLQADALEHALIAALPLGPQSAAGGVSLPDSFRGELSVLLIEARNLPVWGFQWQSNPYCRLTLGKQSMRSRRDDDTSHEGSHRAPVWNQEFQFLVEDPKTQVLEISVRDSHLTGRPAVGIVKVPLSRMPADGKLTAWLPVMPVSPNRRAQGELHMEITYKPFEDDDYDGGYREAEAYALMMQQQAITDIKSAADASSRAAVAASAAAAAVAVTKAAAARAAAKMAYAAKAARKKAGKGDSPVAGGESSSGNGAGTGQPPPPRFWGDKVAAPGKEDYGIRGNGMDGDGASVNKEINAAVQAAMESFAKRGSWPDDGGDGAGSAEGRPAGGKSGTASASRDGSSGDGTAGGRRALTRARSLDEIDPDVLFPGVAYRITEEDDEDSPYRPPAEPPSKPAPAEPLAESREQDIGSDASRSSSYSSSSRAMKSADGSQPPAVVDAVIEVSKQEAVRDDMDYLHPELMDPLTGKVGVSMRDETGKQAPMKRDVQPDIPPDNTTTALVVVEQPEQRSGGLLSSIGGAISGAIGGLWGWVTRSDQKGGPGDGSDASSSLRDGAIDTTLDDRQLEKEVLEEVAREAQEGGGEGLLAGLARRIGWSWSSEDDVSDSTDWDDDRRGSKDGRRKRTQEEIETVEPFMVPPDLPLEAIAEEVQQSWKLKEVHVEKLMQKAVEKSERPWLILLTFLSAASALLLILVFYRLNHI</sequence>
<evidence type="ECO:0000256" key="7">
    <source>
        <dbReference type="SAM" id="Phobius"/>
    </source>
</evidence>
<evidence type="ECO:0000256" key="2">
    <source>
        <dbReference type="ARBA" id="ARBA00022448"/>
    </source>
</evidence>
<evidence type="ECO:0000259" key="9">
    <source>
        <dbReference type="PROSITE" id="PS51847"/>
    </source>
</evidence>
<keyword evidence="4" id="KW-0446">Lipid-binding</keyword>
<feature type="compositionally biased region" description="Low complexity" evidence="6">
    <location>
        <begin position="818"/>
        <end position="840"/>
    </location>
</feature>
<feature type="compositionally biased region" description="Gly residues" evidence="6">
    <location>
        <begin position="725"/>
        <end position="739"/>
    </location>
</feature>
<evidence type="ECO:0000313" key="10">
    <source>
        <dbReference type="EMBL" id="KAK9809249.1"/>
    </source>
</evidence>
<dbReference type="GO" id="GO:0016020">
    <property type="term" value="C:membrane"/>
    <property type="evidence" value="ECO:0007669"/>
    <property type="project" value="UniProtKB-SubCell"/>
</dbReference>
<gene>
    <name evidence="10" type="ORF">WJX72_012084</name>
</gene>
<feature type="region of interest" description="Disordered" evidence="6">
    <location>
        <begin position="943"/>
        <end position="970"/>
    </location>
</feature>
<comment type="subcellular location">
    <subcellularLocation>
        <location evidence="1">Membrane</location>
    </subcellularLocation>
</comment>
<keyword evidence="7" id="KW-0812">Transmembrane</keyword>
<reference evidence="10 11" key="1">
    <citation type="journal article" date="2024" name="Nat. Commun.">
        <title>Phylogenomics reveals the evolutionary origins of lichenization in chlorophyte algae.</title>
        <authorList>
            <person name="Puginier C."/>
            <person name="Libourel C."/>
            <person name="Otte J."/>
            <person name="Skaloud P."/>
            <person name="Haon M."/>
            <person name="Grisel S."/>
            <person name="Petersen M."/>
            <person name="Berrin J.G."/>
            <person name="Delaux P.M."/>
            <person name="Dal Grande F."/>
            <person name="Keller J."/>
        </authorList>
    </citation>
    <scope>NUCLEOTIDE SEQUENCE [LARGE SCALE GENOMIC DNA]</scope>
    <source>
        <strain evidence="10 11">SAG 2043</strain>
    </source>
</reference>
<feature type="compositionally biased region" description="Low complexity" evidence="6">
    <location>
        <begin position="49"/>
        <end position="61"/>
    </location>
</feature>
<evidence type="ECO:0000256" key="3">
    <source>
        <dbReference type="ARBA" id="ARBA00023055"/>
    </source>
</evidence>
<dbReference type="GO" id="GO:0008289">
    <property type="term" value="F:lipid binding"/>
    <property type="evidence" value="ECO:0007669"/>
    <property type="project" value="UniProtKB-KW"/>
</dbReference>
<organism evidence="10 11">
    <name type="scientific">[Myrmecia] bisecta</name>
    <dbReference type="NCBI Taxonomy" id="41462"/>
    <lineage>
        <taxon>Eukaryota</taxon>
        <taxon>Viridiplantae</taxon>
        <taxon>Chlorophyta</taxon>
        <taxon>core chlorophytes</taxon>
        <taxon>Trebouxiophyceae</taxon>
        <taxon>Trebouxiales</taxon>
        <taxon>Trebouxiaceae</taxon>
        <taxon>Myrmecia</taxon>
    </lineage>
</organism>
<comment type="caution">
    <text evidence="10">The sequence shown here is derived from an EMBL/GenBank/DDBJ whole genome shotgun (WGS) entry which is preliminary data.</text>
</comment>
<dbReference type="Pfam" id="PF00168">
    <property type="entry name" value="C2"/>
    <property type="match status" value="1"/>
</dbReference>
<dbReference type="PROSITE" id="PS51847">
    <property type="entry name" value="SMP"/>
    <property type="match status" value="1"/>
</dbReference>
<feature type="transmembrane region" description="Helical" evidence="7">
    <location>
        <begin position="134"/>
        <end position="153"/>
    </location>
</feature>
<evidence type="ECO:0008006" key="12">
    <source>
        <dbReference type="Google" id="ProtNLM"/>
    </source>
</evidence>
<proteinExistence type="predicted"/>
<dbReference type="PANTHER" id="PTHR47261:SF4">
    <property type="entry name" value="C2 DOMAIN-CONTAINING PROTEIN"/>
    <property type="match status" value="1"/>
</dbReference>
<keyword evidence="5 7" id="KW-0472">Membrane</keyword>
<accession>A0AAW1PMS5</accession>
<dbReference type="InterPro" id="IPR000008">
    <property type="entry name" value="C2_dom"/>
</dbReference>
<evidence type="ECO:0000313" key="11">
    <source>
        <dbReference type="Proteomes" id="UP001489004"/>
    </source>
</evidence>
<feature type="region of interest" description="Disordered" evidence="6">
    <location>
        <begin position="641"/>
        <end position="692"/>
    </location>
</feature>
<dbReference type="Pfam" id="PF25669">
    <property type="entry name" value="SMP_MUG190-like"/>
    <property type="match status" value="1"/>
</dbReference>
<dbReference type="Proteomes" id="UP001489004">
    <property type="component" value="Unassembled WGS sequence"/>
</dbReference>
<dbReference type="InterPro" id="IPR031468">
    <property type="entry name" value="SMP_LBD"/>
</dbReference>
<evidence type="ECO:0000256" key="5">
    <source>
        <dbReference type="ARBA" id="ARBA00023136"/>
    </source>
</evidence>
<dbReference type="Gene3D" id="2.60.40.150">
    <property type="entry name" value="C2 domain"/>
    <property type="match status" value="1"/>
</dbReference>
<dbReference type="PANTHER" id="PTHR47261">
    <property type="entry name" value="CALCIUM-DEPENDENT LIPID-BINDING (CALB DOMAIN) FAMILY PROTEIN"/>
    <property type="match status" value="1"/>
</dbReference>
<dbReference type="SUPFAM" id="SSF49562">
    <property type="entry name" value="C2 domain (Calcium/lipid-binding domain, CaLB)"/>
    <property type="match status" value="1"/>
</dbReference>
<feature type="domain" description="C2" evidence="8">
    <location>
        <begin position="424"/>
        <end position="546"/>
    </location>
</feature>
<keyword evidence="7" id="KW-1133">Transmembrane helix</keyword>
<keyword evidence="11" id="KW-1185">Reference proteome</keyword>
<feature type="compositionally biased region" description="Acidic residues" evidence="6">
    <location>
        <begin position="1007"/>
        <end position="1018"/>
    </location>
</feature>
<feature type="region of interest" description="Disordered" evidence="6">
    <location>
        <begin position="1007"/>
        <end position="1034"/>
    </location>
</feature>
<evidence type="ECO:0000256" key="6">
    <source>
        <dbReference type="SAM" id="MobiDB-lite"/>
    </source>
</evidence>
<keyword evidence="3" id="KW-0445">Lipid transport</keyword>
<name>A0AAW1PMS5_9CHLO</name>
<dbReference type="EMBL" id="JALJOR010000011">
    <property type="protein sequence ID" value="KAK9809249.1"/>
    <property type="molecule type" value="Genomic_DNA"/>
</dbReference>
<feature type="region of interest" description="Disordered" evidence="6">
    <location>
        <begin position="49"/>
        <end position="104"/>
    </location>
</feature>
<dbReference type="GO" id="GO:0006869">
    <property type="term" value="P:lipid transport"/>
    <property type="evidence" value="ECO:0007669"/>
    <property type="project" value="UniProtKB-KW"/>
</dbReference>
<evidence type="ECO:0000256" key="1">
    <source>
        <dbReference type="ARBA" id="ARBA00004370"/>
    </source>
</evidence>
<protein>
    <recommendedName>
        <fullName evidence="12">Integral membrane single C2 domain protein</fullName>
    </recommendedName>
</protein>
<feature type="transmembrane region" description="Helical" evidence="7">
    <location>
        <begin position="1083"/>
        <end position="1103"/>
    </location>
</feature>
<dbReference type="CDD" id="cd00030">
    <property type="entry name" value="C2"/>
    <property type="match status" value="1"/>
</dbReference>
<feature type="compositionally biased region" description="Pro residues" evidence="6">
    <location>
        <begin position="793"/>
        <end position="806"/>
    </location>
</feature>
<dbReference type="PROSITE" id="PS50004">
    <property type="entry name" value="C2"/>
    <property type="match status" value="1"/>
</dbReference>
<evidence type="ECO:0000256" key="4">
    <source>
        <dbReference type="ARBA" id="ARBA00023121"/>
    </source>
</evidence>
<keyword evidence="2" id="KW-0813">Transport</keyword>
<dbReference type="InterPro" id="IPR035892">
    <property type="entry name" value="C2_domain_sf"/>
</dbReference>
<feature type="domain" description="SMP-LTD" evidence="9">
    <location>
        <begin position="194"/>
        <end position="385"/>
    </location>
</feature>
<feature type="region of interest" description="Disordered" evidence="6">
    <location>
        <begin position="713"/>
        <end position="844"/>
    </location>
</feature>
<dbReference type="SMART" id="SM00239">
    <property type="entry name" value="C2"/>
    <property type="match status" value="1"/>
</dbReference>
<dbReference type="AlphaFoldDB" id="A0AAW1PMS5"/>
<evidence type="ECO:0000259" key="8">
    <source>
        <dbReference type="PROSITE" id="PS50004"/>
    </source>
</evidence>